<evidence type="ECO:0000256" key="1">
    <source>
        <dbReference type="ARBA" id="ARBA00023054"/>
    </source>
</evidence>
<evidence type="ECO:0000259" key="4">
    <source>
        <dbReference type="Pfam" id="PF21771"/>
    </source>
</evidence>
<dbReference type="AlphaFoldDB" id="T1JH50"/>
<feature type="compositionally biased region" description="Polar residues" evidence="3">
    <location>
        <begin position="1"/>
        <end position="16"/>
    </location>
</feature>
<dbReference type="STRING" id="126957.T1JH50"/>
<dbReference type="eggNOG" id="ENOG502QPV7">
    <property type="taxonomic scope" value="Eukaryota"/>
</dbReference>
<sequence>MHTSSGKNLSEQSQSDELGGKDEFFDENDFDAFEAEYLLVLKEMEVTPGVNTYYPEIETFWNKIREYFEEGRRMIDKYVDIIADSKLTAARLEDAKKIQQDDQVTIATLRKEIDRAWRQLDEVQEREQQQKELAHTLEAELDRIRTTYEQVPILKQGPEAVVELQRNRDELLKERDQLGGELLKLKDNVGAVTLQLQNAEKQKEQFEETIKQLNQENYKRRNDFQKETRRREKLELDMKTMKSELDQKTEQIQYQQQQISKLKENTAILEHKLKENKIQRDQMAKDVEVLNLRLLRLHQEAEVQVQNLEQATRDNCQIVTELRAKEDELIHLRQENGKILKLRDILTRKINHMEEQKSELEQSKEELKMANVTMHREIEASKRQFEYDKKTRDEIIREKDNLTKNLVKSTQTTHKCQNVIQHMEMSRQSMEMELQNTRDEVDKKKSAIVMLEKERDRLLSQASDYMKKINSLKDEMKMKDVQTYEVKKRLIDAETKLRQQINMYESVRSDRNLFNKNLIETQDEVSDMKRKLKILSHQIEQLKDELNAKDTTLTREHLVNQKLDREKETVKLELVHTKDQMANMKDKIEAFSSEQRRFSRALQDADRDMAKKVEELERVRSERDILGSHLVKRNEEITLLYQKIQVLQFTLRKGEREYGSRISDIRLLKLEIQRVRREMVILSRSATKVIDLRRELYHMQRELMRERTRCKALEEEMENPMNLHRWRKLQGNDPSTYELIQKIHTLQRRLIHRTEQVVEKEVLIREKEQLYIELKKILARQPRPEVASQVLIYQKTLRDKNKQMKAMISELNMYETQIAENKFVVDGVMKDLEDYKKKYYMMKKAELSQK</sequence>
<dbReference type="Pfam" id="PF21771">
    <property type="entry name" value="CFAP58_CC"/>
    <property type="match status" value="1"/>
</dbReference>
<dbReference type="EnsemblMetazoa" id="SMAR013180-RA">
    <property type="protein sequence ID" value="SMAR013180-PA"/>
    <property type="gene ID" value="SMAR013180"/>
</dbReference>
<feature type="coiled-coil region" evidence="2">
    <location>
        <begin position="420"/>
        <end position="475"/>
    </location>
</feature>
<reference evidence="5" key="2">
    <citation type="submission" date="2015-02" db="UniProtKB">
        <authorList>
            <consortium name="EnsemblMetazoa"/>
        </authorList>
    </citation>
    <scope>IDENTIFICATION</scope>
</reference>
<evidence type="ECO:0000256" key="2">
    <source>
        <dbReference type="SAM" id="Coils"/>
    </source>
</evidence>
<evidence type="ECO:0000313" key="6">
    <source>
        <dbReference type="Proteomes" id="UP000014500"/>
    </source>
</evidence>
<dbReference type="GO" id="GO:0005856">
    <property type="term" value="C:cytoskeleton"/>
    <property type="evidence" value="ECO:0007669"/>
    <property type="project" value="TreeGrafter"/>
</dbReference>
<name>T1JH50_STRMM</name>
<dbReference type="PANTHER" id="PTHR32083:SF0">
    <property type="entry name" value="CILIA AND FLAGELLA-ASSOCIATED PROTEIN 58"/>
    <property type="match status" value="1"/>
</dbReference>
<keyword evidence="1 2" id="KW-0175">Coiled coil</keyword>
<feature type="domain" description="Cilia- and flagella-associated protein 58 central coiled coil" evidence="4">
    <location>
        <begin position="379"/>
        <end position="684"/>
    </location>
</feature>
<feature type="coiled-coil region" evidence="2">
    <location>
        <begin position="106"/>
        <end position="314"/>
    </location>
</feature>
<dbReference type="PANTHER" id="PTHR32083">
    <property type="entry name" value="CILIA AND FLAGELLA-ASSOCIATED PROTEIN 58-RELATED"/>
    <property type="match status" value="1"/>
</dbReference>
<protein>
    <recommendedName>
        <fullName evidence="4">Cilia- and flagella-associated protein 58 central coiled coil domain-containing protein</fullName>
    </recommendedName>
</protein>
<keyword evidence="6" id="KW-1185">Reference proteome</keyword>
<dbReference type="Proteomes" id="UP000014500">
    <property type="component" value="Unassembled WGS sequence"/>
</dbReference>
<feature type="region of interest" description="Disordered" evidence="3">
    <location>
        <begin position="1"/>
        <end position="22"/>
    </location>
</feature>
<dbReference type="PhylomeDB" id="T1JH50"/>
<dbReference type="OMA" id="CQDDMRL"/>
<dbReference type="EMBL" id="JH432222">
    <property type="status" value="NOT_ANNOTATED_CDS"/>
    <property type="molecule type" value="Genomic_DNA"/>
</dbReference>
<reference evidence="6" key="1">
    <citation type="submission" date="2011-05" db="EMBL/GenBank/DDBJ databases">
        <authorList>
            <person name="Richards S.R."/>
            <person name="Qu J."/>
            <person name="Jiang H."/>
            <person name="Jhangiani S.N."/>
            <person name="Agravi P."/>
            <person name="Goodspeed R."/>
            <person name="Gross S."/>
            <person name="Mandapat C."/>
            <person name="Jackson L."/>
            <person name="Mathew T."/>
            <person name="Pu L."/>
            <person name="Thornton R."/>
            <person name="Saada N."/>
            <person name="Wilczek-Boney K.B."/>
            <person name="Lee S."/>
            <person name="Kovar C."/>
            <person name="Wu Y."/>
            <person name="Scherer S.E."/>
            <person name="Worley K.C."/>
            <person name="Muzny D.M."/>
            <person name="Gibbs R."/>
        </authorList>
    </citation>
    <scope>NUCLEOTIDE SEQUENCE</scope>
    <source>
        <strain evidence="6">Brora</strain>
    </source>
</reference>
<accession>T1JH50</accession>
<dbReference type="HOGENOM" id="CLU_006364_0_0_1"/>
<dbReference type="InterPro" id="IPR049270">
    <property type="entry name" value="CFAP58_CC"/>
</dbReference>
<evidence type="ECO:0000313" key="5">
    <source>
        <dbReference type="EnsemblMetazoa" id="SMAR013180-PA"/>
    </source>
</evidence>
<feature type="coiled-coil region" evidence="2">
    <location>
        <begin position="760"/>
        <end position="817"/>
    </location>
</feature>
<evidence type="ECO:0000256" key="3">
    <source>
        <dbReference type="SAM" id="MobiDB-lite"/>
    </source>
</evidence>
<feature type="coiled-coil region" evidence="2">
    <location>
        <begin position="343"/>
        <end position="377"/>
    </location>
</feature>
<organism evidence="5 6">
    <name type="scientific">Strigamia maritima</name>
    <name type="common">European centipede</name>
    <name type="synonym">Geophilus maritimus</name>
    <dbReference type="NCBI Taxonomy" id="126957"/>
    <lineage>
        <taxon>Eukaryota</taxon>
        <taxon>Metazoa</taxon>
        <taxon>Ecdysozoa</taxon>
        <taxon>Arthropoda</taxon>
        <taxon>Myriapoda</taxon>
        <taxon>Chilopoda</taxon>
        <taxon>Pleurostigmophora</taxon>
        <taxon>Geophilomorpha</taxon>
        <taxon>Linotaeniidae</taxon>
        <taxon>Strigamia</taxon>
    </lineage>
</organism>
<feature type="coiled-coil region" evidence="2">
    <location>
        <begin position="518"/>
        <end position="622"/>
    </location>
</feature>
<proteinExistence type="predicted"/>